<dbReference type="EMBL" id="JACRTD010000003">
    <property type="protein sequence ID" value="MBC8585103.1"/>
    <property type="molecule type" value="Genomic_DNA"/>
</dbReference>
<proteinExistence type="predicted"/>
<dbReference type="InterPro" id="IPR001296">
    <property type="entry name" value="Glyco_trans_1"/>
</dbReference>
<dbReference type="Pfam" id="PF00534">
    <property type="entry name" value="Glycos_transf_1"/>
    <property type="match status" value="1"/>
</dbReference>
<comment type="caution">
    <text evidence="3">The sequence shown here is derived from an EMBL/GenBank/DDBJ whole genome shotgun (WGS) entry which is preliminary data.</text>
</comment>
<organism evidence="3 4">
    <name type="scientific">Youxingia wuxianensis</name>
    <dbReference type="NCBI Taxonomy" id="2763678"/>
    <lineage>
        <taxon>Bacteria</taxon>
        <taxon>Bacillati</taxon>
        <taxon>Bacillota</taxon>
        <taxon>Clostridia</taxon>
        <taxon>Eubacteriales</taxon>
        <taxon>Oscillospiraceae</taxon>
        <taxon>Youxingia</taxon>
    </lineage>
</organism>
<dbReference type="SUPFAM" id="SSF53756">
    <property type="entry name" value="UDP-Glycosyltransferase/glycogen phosphorylase"/>
    <property type="match status" value="1"/>
</dbReference>
<accession>A0A926IHW9</accession>
<dbReference type="InterPro" id="IPR028098">
    <property type="entry name" value="Glyco_trans_4-like_N"/>
</dbReference>
<dbReference type="PANTHER" id="PTHR45947:SF3">
    <property type="entry name" value="SULFOQUINOVOSYL TRANSFERASE SQD2"/>
    <property type="match status" value="1"/>
</dbReference>
<dbReference type="GO" id="GO:0016758">
    <property type="term" value="F:hexosyltransferase activity"/>
    <property type="evidence" value="ECO:0007669"/>
    <property type="project" value="TreeGrafter"/>
</dbReference>
<dbReference type="PANTHER" id="PTHR45947">
    <property type="entry name" value="SULFOQUINOVOSYL TRANSFERASE SQD2"/>
    <property type="match status" value="1"/>
</dbReference>
<dbReference type="Gene3D" id="3.40.50.2000">
    <property type="entry name" value="Glycogen Phosphorylase B"/>
    <property type="match status" value="2"/>
</dbReference>
<dbReference type="RefSeq" id="WP_262394882.1">
    <property type="nucleotide sequence ID" value="NZ_JACRTD010000003.1"/>
</dbReference>
<dbReference type="AlphaFoldDB" id="A0A926IHW9"/>
<reference evidence="3" key="1">
    <citation type="submission" date="2020-08" db="EMBL/GenBank/DDBJ databases">
        <title>Genome public.</title>
        <authorList>
            <person name="Liu C."/>
            <person name="Sun Q."/>
        </authorList>
    </citation>
    <scope>NUCLEOTIDE SEQUENCE</scope>
    <source>
        <strain evidence="3">NSJ-64</strain>
    </source>
</reference>
<evidence type="ECO:0000259" key="2">
    <source>
        <dbReference type="Pfam" id="PF13439"/>
    </source>
</evidence>
<dbReference type="Pfam" id="PF13439">
    <property type="entry name" value="Glyco_transf_4"/>
    <property type="match status" value="1"/>
</dbReference>
<dbReference type="InterPro" id="IPR050194">
    <property type="entry name" value="Glycosyltransferase_grp1"/>
</dbReference>
<sequence length="423" mass="47840">MRVALFTETYLPHINGVVTHVKSLKDGLEKLGHEVLVVTADATSRKHYIAKGILHCPAHTSKRFYGYGVAMPLSTTRLKLISQFNPDIIHIHNEFGIGLSGIMIAKILHTPLVYTLHTMYDEYIYYVAPAALAGASTKISHKYIHMLANSANALTGPSKKCEEYFRKVGVYNKPVNVIPNPVDLDTFNAANIQEDRKKAFREKFNYTDNMTIAVFVGRLGREKSVDILLDYWAQTIGPQEDIKLLIIGDGPCKEELEEQSRQLGIDPMVTFAGKVMHDEIPPYFACCDFYITASTSDTNSISMLEGMAMGLPVLQITDPLNEGQVKDNINGYIFKDAQDMYDKILKIKNMSPQELDKLKKSTRESVENSGAVNLAQYVLQVYDGAIQEQTHRKHRLKIWRPKKIAAKRIGLKKWRKNKYETKL</sequence>
<keyword evidence="4" id="KW-1185">Reference proteome</keyword>
<feature type="domain" description="Glycosyltransferase subfamily 4-like N-terminal" evidence="2">
    <location>
        <begin position="14"/>
        <end position="185"/>
    </location>
</feature>
<gene>
    <name evidence="3" type="ORF">H8705_05850</name>
</gene>
<evidence type="ECO:0000259" key="1">
    <source>
        <dbReference type="Pfam" id="PF00534"/>
    </source>
</evidence>
<evidence type="ECO:0000313" key="4">
    <source>
        <dbReference type="Proteomes" id="UP000623678"/>
    </source>
</evidence>
<dbReference type="Proteomes" id="UP000623678">
    <property type="component" value="Unassembled WGS sequence"/>
</dbReference>
<evidence type="ECO:0000313" key="3">
    <source>
        <dbReference type="EMBL" id="MBC8585103.1"/>
    </source>
</evidence>
<protein>
    <submittedName>
        <fullName evidence="3">Glycosyltransferase</fullName>
    </submittedName>
</protein>
<feature type="domain" description="Glycosyl transferase family 1" evidence="1">
    <location>
        <begin position="198"/>
        <end position="363"/>
    </location>
</feature>
<name>A0A926IHW9_9FIRM</name>